<name>A0ABD3R9T8_9STRA</name>
<keyword evidence="2" id="KW-0472">Membrane</keyword>
<gene>
    <name evidence="4" type="ORF">ACHAXA_011213</name>
</gene>
<evidence type="ECO:0000313" key="5">
    <source>
        <dbReference type="Proteomes" id="UP001530377"/>
    </source>
</evidence>
<dbReference type="AlphaFoldDB" id="A0ABD3R9T8"/>
<dbReference type="InterPro" id="IPR021434">
    <property type="entry name" value="DUF3082"/>
</dbReference>
<feature type="chain" id="PRO_5044775666" evidence="3">
    <location>
        <begin position="22"/>
        <end position="326"/>
    </location>
</feature>
<sequence>MRSRNTFLVVPCLVASPSSLAFKSTSSGFNSGSVGGTSSPGGGYRRPPQDGRSRSHISIRQQQTSGAVLLVLAGADDEDPSSNSSFSLSSSAAATIEVLENVEQRRFSAAATEKAEILVFAGGDDDDASATATATVGAATGSVNERLLSEIQASLDKEKYGPPKTREYFKEFRSQKSEEERRRSIEEARDLNGVNPLVCIGGAGFAWACAGALWALTTYLGYLFASHPVDVESVYFVQRLESVFRNVVVGLASLASGFFGVVGVGIFLLGVRVAYGVMMGELDPTPIKRPKSEEIVLPDVWGLMTGKRPNRRGKRGGGGENNPFGL</sequence>
<evidence type="ECO:0000313" key="4">
    <source>
        <dbReference type="EMBL" id="KAL3809770.1"/>
    </source>
</evidence>
<evidence type="ECO:0000256" key="2">
    <source>
        <dbReference type="SAM" id="Phobius"/>
    </source>
</evidence>
<feature type="region of interest" description="Disordered" evidence="1">
    <location>
        <begin position="306"/>
        <end position="326"/>
    </location>
</feature>
<dbReference type="Pfam" id="PF11282">
    <property type="entry name" value="DUF3082"/>
    <property type="match status" value="1"/>
</dbReference>
<feature type="region of interest" description="Disordered" evidence="1">
    <location>
        <begin position="26"/>
        <end position="56"/>
    </location>
</feature>
<dbReference type="EMBL" id="JALLPB020000378">
    <property type="protein sequence ID" value="KAL3809770.1"/>
    <property type="molecule type" value="Genomic_DNA"/>
</dbReference>
<feature type="signal peptide" evidence="3">
    <location>
        <begin position="1"/>
        <end position="21"/>
    </location>
</feature>
<keyword evidence="2" id="KW-1133">Transmembrane helix</keyword>
<organism evidence="4 5">
    <name type="scientific">Cyclostephanos tholiformis</name>
    <dbReference type="NCBI Taxonomy" id="382380"/>
    <lineage>
        <taxon>Eukaryota</taxon>
        <taxon>Sar</taxon>
        <taxon>Stramenopiles</taxon>
        <taxon>Ochrophyta</taxon>
        <taxon>Bacillariophyta</taxon>
        <taxon>Coscinodiscophyceae</taxon>
        <taxon>Thalassiosirophycidae</taxon>
        <taxon>Stephanodiscales</taxon>
        <taxon>Stephanodiscaceae</taxon>
        <taxon>Cyclostephanos</taxon>
    </lineage>
</organism>
<protein>
    <submittedName>
        <fullName evidence="4">Uncharacterized protein</fullName>
    </submittedName>
</protein>
<keyword evidence="5" id="KW-1185">Reference proteome</keyword>
<proteinExistence type="predicted"/>
<feature type="transmembrane region" description="Helical" evidence="2">
    <location>
        <begin position="205"/>
        <end position="225"/>
    </location>
</feature>
<feature type="transmembrane region" description="Helical" evidence="2">
    <location>
        <begin position="246"/>
        <end position="269"/>
    </location>
</feature>
<keyword evidence="3" id="KW-0732">Signal</keyword>
<accession>A0ABD3R9T8</accession>
<keyword evidence="2" id="KW-0812">Transmembrane</keyword>
<evidence type="ECO:0000256" key="3">
    <source>
        <dbReference type="SAM" id="SignalP"/>
    </source>
</evidence>
<evidence type="ECO:0000256" key="1">
    <source>
        <dbReference type="SAM" id="MobiDB-lite"/>
    </source>
</evidence>
<feature type="compositionally biased region" description="Gly residues" evidence="1">
    <location>
        <begin position="33"/>
        <end position="44"/>
    </location>
</feature>
<dbReference type="Proteomes" id="UP001530377">
    <property type="component" value="Unassembled WGS sequence"/>
</dbReference>
<reference evidence="4 5" key="1">
    <citation type="submission" date="2024-10" db="EMBL/GenBank/DDBJ databases">
        <title>Updated reference genomes for cyclostephanoid diatoms.</title>
        <authorList>
            <person name="Roberts W.R."/>
            <person name="Alverson A.J."/>
        </authorList>
    </citation>
    <scope>NUCLEOTIDE SEQUENCE [LARGE SCALE GENOMIC DNA]</scope>
    <source>
        <strain evidence="4 5">AJA228-03</strain>
    </source>
</reference>
<comment type="caution">
    <text evidence="4">The sequence shown here is derived from an EMBL/GenBank/DDBJ whole genome shotgun (WGS) entry which is preliminary data.</text>
</comment>